<feature type="compositionally biased region" description="Acidic residues" evidence="1">
    <location>
        <begin position="22"/>
        <end position="38"/>
    </location>
</feature>
<accession>A0AAW0TL97</accession>
<protein>
    <submittedName>
        <fullName evidence="2">Uncharacterized protein</fullName>
    </submittedName>
</protein>
<comment type="caution">
    <text evidence="2">The sequence shown here is derived from an EMBL/GenBank/DDBJ whole genome shotgun (WGS) entry which is preliminary data.</text>
</comment>
<keyword evidence="3" id="KW-1185">Reference proteome</keyword>
<feature type="region of interest" description="Disordered" evidence="1">
    <location>
        <begin position="1"/>
        <end position="56"/>
    </location>
</feature>
<gene>
    <name evidence="2" type="ORF">O3P69_020264</name>
</gene>
<evidence type="ECO:0000256" key="1">
    <source>
        <dbReference type="SAM" id="MobiDB-lite"/>
    </source>
</evidence>
<evidence type="ECO:0000313" key="3">
    <source>
        <dbReference type="Proteomes" id="UP001487740"/>
    </source>
</evidence>
<organism evidence="2 3">
    <name type="scientific">Scylla paramamosain</name>
    <name type="common">Mud crab</name>
    <dbReference type="NCBI Taxonomy" id="85552"/>
    <lineage>
        <taxon>Eukaryota</taxon>
        <taxon>Metazoa</taxon>
        <taxon>Ecdysozoa</taxon>
        <taxon>Arthropoda</taxon>
        <taxon>Crustacea</taxon>
        <taxon>Multicrustacea</taxon>
        <taxon>Malacostraca</taxon>
        <taxon>Eumalacostraca</taxon>
        <taxon>Eucarida</taxon>
        <taxon>Decapoda</taxon>
        <taxon>Pleocyemata</taxon>
        <taxon>Brachyura</taxon>
        <taxon>Eubrachyura</taxon>
        <taxon>Portunoidea</taxon>
        <taxon>Portunidae</taxon>
        <taxon>Portuninae</taxon>
        <taxon>Scylla</taxon>
    </lineage>
</organism>
<proteinExistence type="predicted"/>
<dbReference type="EMBL" id="JARAKH010000029">
    <property type="protein sequence ID" value="KAK8388250.1"/>
    <property type="molecule type" value="Genomic_DNA"/>
</dbReference>
<dbReference type="Proteomes" id="UP001487740">
    <property type="component" value="Unassembled WGS sequence"/>
</dbReference>
<sequence length="82" mass="9349">MLHVCWGLEENSRASETREKDEYENEEEWENEKEEQEPSAESRSVAVSCAGDKQQRSADHTLTLVTAASHVVLAMPMRRAML</sequence>
<reference evidence="2 3" key="1">
    <citation type="submission" date="2023-03" db="EMBL/GenBank/DDBJ databases">
        <title>High-quality genome of Scylla paramamosain provides insights in environmental adaptation.</title>
        <authorList>
            <person name="Zhang L."/>
        </authorList>
    </citation>
    <scope>NUCLEOTIDE SEQUENCE [LARGE SCALE GENOMIC DNA]</scope>
    <source>
        <strain evidence="2">LZ_2023a</strain>
        <tissue evidence="2">Muscle</tissue>
    </source>
</reference>
<evidence type="ECO:0000313" key="2">
    <source>
        <dbReference type="EMBL" id="KAK8388250.1"/>
    </source>
</evidence>
<dbReference type="AlphaFoldDB" id="A0AAW0TL97"/>
<feature type="compositionally biased region" description="Basic and acidic residues" evidence="1">
    <location>
        <begin position="10"/>
        <end position="21"/>
    </location>
</feature>
<name>A0AAW0TL97_SCYPA</name>